<dbReference type="GeneTree" id="ENSGT00530000063282"/>
<sequence>MSRLRLWAPLLLLTWQPLWLLVQAAQPPEWALDPAQLTADFLGPTEPWSSHSSELPPESPRALTPPAEPGGFKYLGSSAPVQMLAPPKELTETLVPFPDTDSVGELPPEADQDLNDKLTQHERLPEVAPRLGWNQNQTIALPLGLKSKIKVVGLDQAEDHQSFEILVPPLDVQSSKPTQFIVSPPNLEEDLVQHRRLAKVIVGTPNQLANKELLEQLQDDSDSSMDILYPGENLPVDFPGRPEQPPNLPEEAEIPPLLQETPNHLQFPEEAESILPQVEAQAQHPEPPEETETSPDQRQPLSSPPEFLKEGGSSVNPQEAPAEPSSTTEEVEPSSVHQEASAQPTEAPEEVEPSTPQEAPGQPLEISKEVVPQPIAHEVDVPSLSQNEAQRPKLHNVTVKPVDLALTITVTQPPEHTEEAEPSPIQPEAPAQPAERPEEAEPTPVQPEIAAQPVELPEEAV</sequence>
<dbReference type="InterPro" id="IPR015753">
    <property type="entry name" value="LRRC37"/>
</dbReference>
<feature type="domain" description="Leucine-rich repeat-containing protein 37 N-terminal" evidence="3">
    <location>
        <begin position="350"/>
        <end position="416"/>
    </location>
</feature>
<feature type="compositionally biased region" description="Low complexity" evidence="1">
    <location>
        <begin position="422"/>
        <end position="434"/>
    </location>
</feature>
<reference evidence="4" key="2">
    <citation type="submission" date="2025-09" db="UniProtKB">
        <authorList>
            <consortium name="Ensembl"/>
        </authorList>
    </citation>
    <scope>IDENTIFICATION</scope>
</reference>
<dbReference type="Ensembl" id="ENSNVIT00000034442.1">
    <property type="protein sequence ID" value="ENSNVIP00000029724.1"/>
    <property type="gene ID" value="ENSNVIG00000022918.1"/>
</dbReference>
<feature type="signal peptide" evidence="2">
    <location>
        <begin position="1"/>
        <end position="24"/>
    </location>
</feature>
<feature type="compositionally biased region" description="Low complexity" evidence="1">
    <location>
        <begin position="323"/>
        <end position="336"/>
    </location>
</feature>
<proteinExistence type="predicted"/>
<evidence type="ECO:0000313" key="4">
    <source>
        <dbReference type="Ensembl" id="ENSNVIP00000029724.1"/>
    </source>
</evidence>
<dbReference type="InterPro" id="IPR032754">
    <property type="entry name" value="LRRC37_N"/>
</dbReference>
<accession>A0A8C7C0X8</accession>
<reference evidence="4" key="1">
    <citation type="submission" date="2025-08" db="UniProtKB">
        <authorList>
            <consortium name="Ensembl"/>
        </authorList>
    </citation>
    <scope>IDENTIFICATION</scope>
</reference>
<name>A0A8C7C0X8_NEOVI</name>
<feature type="region of interest" description="Disordered" evidence="1">
    <location>
        <begin position="271"/>
        <end position="461"/>
    </location>
</feature>
<dbReference type="PANTHER" id="PTHR23045">
    <property type="entry name" value="LEUCINE-RICH REPEAT-CONTAINING PROTEIN 37A"/>
    <property type="match status" value="1"/>
</dbReference>
<evidence type="ECO:0000259" key="3">
    <source>
        <dbReference type="Pfam" id="PF15779"/>
    </source>
</evidence>
<dbReference type="Pfam" id="PF15779">
    <property type="entry name" value="LRRC37"/>
    <property type="match status" value="1"/>
</dbReference>
<feature type="region of interest" description="Disordered" evidence="1">
    <location>
        <begin position="223"/>
        <end position="251"/>
    </location>
</feature>
<feature type="chain" id="PRO_5034435875" description="Leucine-rich repeat-containing protein 37 N-terminal domain-containing protein" evidence="2">
    <location>
        <begin position="25"/>
        <end position="461"/>
    </location>
</feature>
<dbReference type="PANTHER" id="PTHR23045:SF9">
    <property type="entry name" value="LEUCINE RICH REPEAT CONTAINING 37A-RELATED"/>
    <property type="match status" value="1"/>
</dbReference>
<dbReference type="Proteomes" id="UP000694425">
    <property type="component" value="Unplaced"/>
</dbReference>
<organism evidence="4 5">
    <name type="scientific">Neovison vison</name>
    <name type="common">American mink</name>
    <name type="synonym">Mustela vison</name>
    <dbReference type="NCBI Taxonomy" id="452646"/>
    <lineage>
        <taxon>Eukaryota</taxon>
        <taxon>Metazoa</taxon>
        <taxon>Chordata</taxon>
        <taxon>Craniata</taxon>
        <taxon>Vertebrata</taxon>
        <taxon>Euteleostomi</taxon>
        <taxon>Mammalia</taxon>
        <taxon>Eutheria</taxon>
        <taxon>Laurasiatheria</taxon>
        <taxon>Carnivora</taxon>
        <taxon>Caniformia</taxon>
        <taxon>Musteloidea</taxon>
        <taxon>Mustelidae</taxon>
        <taxon>Mustelinae</taxon>
        <taxon>Neogale</taxon>
    </lineage>
</organism>
<evidence type="ECO:0000313" key="5">
    <source>
        <dbReference type="Proteomes" id="UP000694425"/>
    </source>
</evidence>
<keyword evidence="5" id="KW-1185">Reference proteome</keyword>
<keyword evidence="2" id="KW-0732">Signal</keyword>
<dbReference type="AlphaFoldDB" id="A0A8C7C0X8"/>
<feature type="region of interest" description="Disordered" evidence="1">
    <location>
        <begin position="42"/>
        <end position="68"/>
    </location>
</feature>
<evidence type="ECO:0000256" key="2">
    <source>
        <dbReference type="SAM" id="SignalP"/>
    </source>
</evidence>
<protein>
    <recommendedName>
        <fullName evidence="3">Leucine-rich repeat-containing protein 37 N-terminal domain-containing protein</fullName>
    </recommendedName>
</protein>
<feature type="compositionally biased region" description="Low complexity" evidence="1">
    <location>
        <begin position="46"/>
        <end position="56"/>
    </location>
</feature>
<evidence type="ECO:0000256" key="1">
    <source>
        <dbReference type="SAM" id="MobiDB-lite"/>
    </source>
</evidence>